<sequence>MQHSVGTGVVIGLTYGRPWWPGGKVLALGPECSGFETDSFEDPTCIWIWCTLNLTSWSKRSTSGWCKSLEGGTAQLSPSQPDRCSKLRGPSQNSTSIALKAGRY</sequence>
<comment type="caution">
    <text evidence="2">The sequence shown here is derived from an EMBL/GenBank/DDBJ whole genome shotgun (WGS) entry which is preliminary data.</text>
</comment>
<protein>
    <submittedName>
        <fullName evidence="2">Uncharacterized protein</fullName>
    </submittedName>
</protein>
<name>A0A4Y2FQL0_ARAVE</name>
<dbReference type="AlphaFoldDB" id="A0A4Y2FQL0"/>
<accession>A0A4Y2FQL0</accession>
<evidence type="ECO:0000313" key="3">
    <source>
        <dbReference type="Proteomes" id="UP000499080"/>
    </source>
</evidence>
<evidence type="ECO:0000256" key="1">
    <source>
        <dbReference type="SAM" id="MobiDB-lite"/>
    </source>
</evidence>
<organism evidence="2 3">
    <name type="scientific">Araneus ventricosus</name>
    <name type="common">Orbweaver spider</name>
    <name type="synonym">Epeira ventricosa</name>
    <dbReference type="NCBI Taxonomy" id="182803"/>
    <lineage>
        <taxon>Eukaryota</taxon>
        <taxon>Metazoa</taxon>
        <taxon>Ecdysozoa</taxon>
        <taxon>Arthropoda</taxon>
        <taxon>Chelicerata</taxon>
        <taxon>Arachnida</taxon>
        <taxon>Araneae</taxon>
        <taxon>Araneomorphae</taxon>
        <taxon>Entelegynae</taxon>
        <taxon>Araneoidea</taxon>
        <taxon>Araneidae</taxon>
        <taxon>Araneus</taxon>
    </lineage>
</organism>
<reference evidence="2 3" key="1">
    <citation type="journal article" date="2019" name="Sci. Rep.">
        <title>Orb-weaving spider Araneus ventricosus genome elucidates the spidroin gene catalogue.</title>
        <authorList>
            <person name="Kono N."/>
            <person name="Nakamura H."/>
            <person name="Ohtoshi R."/>
            <person name="Moran D.A.P."/>
            <person name="Shinohara A."/>
            <person name="Yoshida Y."/>
            <person name="Fujiwara M."/>
            <person name="Mori M."/>
            <person name="Tomita M."/>
            <person name="Arakawa K."/>
        </authorList>
    </citation>
    <scope>NUCLEOTIDE SEQUENCE [LARGE SCALE GENOMIC DNA]</scope>
</reference>
<dbReference type="Proteomes" id="UP000499080">
    <property type="component" value="Unassembled WGS sequence"/>
</dbReference>
<keyword evidence="3" id="KW-1185">Reference proteome</keyword>
<proteinExistence type="predicted"/>
<evidence type="ECO:0000313" key="2">
    <source>
        <dbReference type="EMBL" id="GBM42755.1"/>
    </source>
</evidence>
<gene>
    <name evidence="2" type="ORF">AVEN_81581_1</name>
</gene>
<dbReference type="EMBL" id="BGPR01001004">
    <property type="protein sequence ID" value="GBM42755.1"/>
    <property type="molecule type" value="Genomic_DNA"/>
</dbReference>
<feature type="region of interest" description="Disordered" evidence="1">
    <location>
        <begin position="73"/>
        <end position="104"/>
    </location>
</feature>